<feature type="region of interest" description="Disordered" evidence="8">
    <location>
        <begin position="775"/>
        <end position="815"/>
    </location>
</feature>
<gene>
    <name evidence="10" type="ORF">SAMN04489714_0945</name>
</gene>
<dbReference type="InterPro" id="IPR035516">
    <property type="entry name" value="Gyrase/topoIV_suA_C"/>
</dbReference>
<dbReference type="InterPro" id="IPR013760">
    <property type="entry name" value="Topo_IIA-like_dom_sf"/>
</dbReference>
<dbReference type="InterPro" id="IPR013758">
    <property type="entry name" value="Topo_IIA_A/C_ab"/>
</dbReference>
<dbReference type="NCBIfam" id="NF004044">
    <property type="entry name" value="PRK05561.1"/>
    <property type="match status" value="1"/>
</dbReference>
<dbReference type="InterPro" id="IPR013757">
    <property type="entry name" value="Topo_IIA_A_a_sf"/>
</dbReference>
<dbReference type="Pfam" id="PF00521">
    <property type="entry name" value="DNA_topoisoIV"/>
    <property type="match status" value="1"/>
</dbReference>
<keyword evidence="4 7" id="KW-0799">Topoisomerase</keyword>
<organism evidence="10 11">
    <name type="scientific">Schaalia radingae</name>
    <dbReference type="NCBI Taxonomy" id="131110"/>
    <lineage>
        <taxon>Bacteria</taxon>
        <taxon>Bacillati</taxon>
        <taxon>Actinomycetota</taxon>
        <taxon>Actinomycetes</taxon>
        <taxon>Actinomycetales</taxon>
        <taxon>Actinomycetaceae</taxon>
        <taxon>Schaalia</taxon>
    </lineage>
</organism>
<evidence type="ECO:0000256" key="4">
    <source>
        <dbReference type="ARBA" id="ARBA00023029"/>
    </source>
</evidence>
<dbReference type="InterPro" id="IPR050220">
    <property type="entry name" value="Type_II_DNA_Topoisomerases"/>
</dbReference>
<keyword evidence="5 7" id="KW-0238">DNA-binding</keyword>
<dbReference type="Gene3D" id="1.10.268.10">
    <property type="entry name" value="Topoisomerase, domain 3"/>
    <property type="match status" value="1"/>
</dbReference>
<protein>
    <recommendedName>
        <fullName evidence="3">DNA topoisomerase (ATP-hydrolyzing)</fullName>
        <ecNumber evidence="3">5.6.2.2</ecNumber>
    </recommendedName>
</protein>
<proteinExistence type="inferred from homology"/>
<dbReference type="PROSITE" id="PS52040">
    <property type="entry name" value="TOPO_IIA"/>
    <property type="match status" value="1"/>
</dbReference>
<evidence type="ECO:0000256" key="6">
    <source>
        <dbReference type="ARBA" id="ARBA00023235"/>
    </source>
</evidence>
<evidence type="ECO:0000256" key="8">
    <source>
        <dbReference type="SAM" id="MobiDB-lite"/>
    </source>
</evidence>
<dbReference type="EC" id="5.6.2.2" evidence="3"/>
<dbReference type="SUPFAM" id="SSF56719">
    <property type="entry name" value="Type II DNA topoisomerase"/>
    <property type="match status" value="1"/>
</dbReference>
<dbReference type="PANTHER" id="PTHR43493">
    <property type="entry name" value="DNA GYRASE/TOPOISOMERASE SUBUNIT A"/>
    <property type="match status" value="1"/>
</dbReference>
<evidence type="ECO:0000256" key="5">
    <source>
        <dbReference type="ARBA" id="ARBA00023125"/>
    </source>
</evidence>
<keyword evidence="6 7" id="KW-0413">Isomerase</keyword>
<comment type="similarity">
    <text evidence="2">Belongs to the type II topoisomerase GyrA/ParC subunit family.</text>
</comment>
<reference evidence="10 11" key="1">
    <citation type="submission" date="2016-10" db="EMBL/GenBank/DDBJ databases">
        <authorList>
            <person name="Varghese N."/>
            <person name="Submissions S."/>
        </authorList>
    </citation>
    <scope>NUCLEOTIDE SEQUENCE [LARGE SCALE GENOMIC DNA]</scope>
    <source>
        <strain evidence="10 11">DSM 9169</strain>
    </source>
</reference>
<dbReference type="EMBL" id="LT629792">
    <property type="protein sequence ID" value="SDT92494.1"/>
    <property type="molecule type" value="Genomic_DNA"/>
</dbReference>
<comment type="catalytic activity">
    <reaction evidence="1 7">
        <text>ATP-dependent breakage, passage and rejoining of double-stranded DNA.</text>
        <dbReference type="EC" id="5.6.2.2"/>
    </reaction>
</comment>
<dbReference type="SUPFAM" id="SSF101904">
    <property type="entry name" value="GyrA/ParC C-terminal domain-like"/>
    <property type="match status" value="1"/>
</dbReference>
<evidence type="ECO:0000256" key="2">
    <source>
        <dbReference type="ARBA" id="ARBA00008263"/>
    </source>
</evidence>
<evidence type="ECO:0000313" key="10">
    <source>
        <dbReference type="EMBL" id="SDT92494.1"/>
    </source>
</evidence>
<feature type="domain" description="Topo IIA-type catalytic" evidence="9">
    <location>
        <begin position="42"/>
        <end position="509"/>
    </location>
</feature>
<dbReference type="CDD" id="cd00187">
    <property type="entry name" value="TOP4c"/>
    <property type="match status" value="1"/>
</dbReference>
<dbReference type="Gene3D" id="3.90.199.10">
    <property type="entry name" value="Topoisomerase II, domain 5"/>
    <property type="match status" value="1"/>
</dbReference>
<dbReference type="Gene3D" id="3.30.1360.40">
    <property type="match status" value="1"/>
</dbReference>
<dbReference type="Proteomes" id="UP000198976">
    <property type="component" value="Chromosome I"/>
</dbReference>
<sequence>MRRTTTPRLEDFEESISEIDVSEEMRGSFLEYAYSVIYARALPDARDGLKPVQRRILYQMEQMGLRPDKGHVKSQRVVGEVMGKLHPHGDSAIYDALVRLAQSFNLRVPLVDGHGNFGSLDDGPAAPRYTEARLAPAALDLTAGLDEDTVDFVPNYDNQFMQPDVLPAGFPQLLVNGSSGIAVGMATNIAPHNLGEAIAACIYLLDNPDATVDDLMRYVPGPDLPEGGVIVGLDGIREAYETGRGSFKTRAKVSIERVTARKRGLVITELPYMVGPERVMEKIKDSVSSGKLKGISAVQNLTDRHHGLRLVVEIKNGFNPEAVLMQLYKRTPLEESFAVNAVALVHGQPQTMSLKAMLQVFIDHRIEVTTRRSRFRVGKWQERLHLVEGLLIAIADIDDVIAIIRSSDDVDSARQRLMMAFDLSEAQANYILELRLRRLTKFSRIELEAERDDLRAKIAELEEVLGSDELLRDMVKSDLQEVSARLSTPRRTLLLASAGEGDTVLAASAPQSGSSSAPALEIPDEPCVVVLTATGGLARVEGGDVLERGARASFDGWKMQIPTTTRSQVAVVMSDGVAHRIDVVDLPGLPRFDTGLSFAAATPAGLLVHSEETPVGLIDPNGDTIMAMGTAHGVVKRLRPDVLQRDSWEVISLDEGDHLVGFDMCDDSDEIAFVTSDAHLLRIDASKVRPQGRTGGGVAGIKLAADAEVIGLWVVADPSEACVVTVAGAEGALPGTGQTTVKVSPFEVFPMKGRGTQGVRAHRFLRGEARLDTAWVGPRPPRAASANGQPTDLPELDERRDGSGQPIKHAIATIG</sequence>
<name>A0ABY0V734_9ACTO</name>
<evidence type="ECO:0000256" key="7">
    <source>
        <dbReference type="PROSITE-ProRule" id="PRU01384"/>
    </source>
</evidence>
<dbReference type="InterPro" id="IPR006691">
    <property type="entry name" value="GyrA/parC_rep"/>
</dbReference>
<evidence type="ECO:0000313" key="11">
    <source>
        <dbReference type="Proteomes" id="UP000198976"/>
    </source>
</evidence>
<dbReference type="Gene3D" id="2.120.10.90">
    <property type="entry name" value="DNA gyrase/topoisomerase IV, subunit A, C-terminal"/>
    <property type="match status" value="1"/>
</dbReference>
<dbReference type="PANTHER" id="PTHR43493:SF5">
    <property type="entry name" value="DNA GYRASE SUBUNIT A, CHLOROPLASTIC_MITOCHONDRIAL"/>
    <property type="match status" value="1"/>
</dbReference>
<dbReference type="SMART" id="SM00434">
    <property type="entry name" value="TOP4c"/>
    <property type="match status" value="1"/>
</dbReference>
<dbReference type="InterPro" id="IPR002205">
    <property type="entry name" value="Topo_IIA_dom_A"/>
</dbReference>
<dbReference type="RefSeq" id="WP_092648513.1">
    <property type="nucleotide sequence ID" value="NZ_LT629792.1"/>
</dbReference>
<evidence type="ECO:0000256" key="3">
    <source>
        <dbReference type="ARBA" id="ARBA00012895"/>
    </source>
</evidence>
<keyword evidence="11" id="KW-1185">Reference proteome</keyword>
<feature type="active site" description="O-(5'-phospho-DNA)-tyrosine intermediate" evidence="7">
    <location>
        <position position="129"/>
    </location>
</feature>
<evidence type="ECO:0000259" key="9">
    <source>
        <dbReference type="PROSITE" id="PS52040"/>
    </source>
</evidence>
<evidence type="ECO:0000256" key="1">
    <source>
        <dbReference type="ARBA" id="ARBA00000185"/>
    </source>
</evidence>
<dbReference type="Pfam" id="PF03989">
    <property type="entry name" value="DNA_gyraseA_C"/>
    <property type="match status" value="2"/>
</dbReference>
<accession>A0ABY0V734</accession>